<protein>
    <submittedName>
        <fullName evidence="2">Uncharacterized protein</fullName>
    </submittedName>
</protein>
<sequence>MEILLLLLFAFLTVVFFIGIVNAKKNKKPVWVLVLFALAATGFLWWTIKSLINVIN</sequence>
<keyword evidence="1" id="KW-0812">Transmembrane</keyword>
<name>A0ABW5QB70_9BACI</name>
<feature type="transmembrane region" description="Helical" evidence="1">
    <location>
        <begin position="33"/>
        <end position="52"/>
    </location>
</feature>
<evidence type="ECO:0000313" key="2">
    <source>
        <dbReference type="EMBL" id="MFD2639141.1"/>
    </source>
</evidence>
<gene>
    <name evidence="2" type="ORF">ACFSW4_09720</name>
</gene>
<dbReference type="RefSeq" id="WP_377328949.1">
    <property type="nucleotide sequence ID" value="NZ_JBHUMZ010000021.1"/>
</dbReference>
<reference evidence="3" key="1">
    <citation type="journal article" date="2019" name="Int. J. Syst. Evol. Microbiol.">
        <title>The Global Catalogue of Microorganisms (GCM) 10K type strain sequencing project: providing services to taxonomists for standard genome sequencing and annotation.</title>
        <authorList>
            <consortium name="The Broad Institute Genomics Platform"/>
            <consortium name="The Broad Institute Genome Sequencing Center for Infectious Disease"/>
            <person name="Wu L."/>
            <person name="Ma J."/>
        </authorList>
    </citation>
    <scope>NUCLEOTIDE SEQUENCE [LARGE SCALE GENOMIC DNA]</scope>
    <source>
        <strain evidence="3">TISTR 1571</strain>
    </source>
</reference>
<organism evidence="2 3">
    <name type="scientific">Piscibacillus salipiscarius</name>
    <dbReference type="NCBI Taxonomy" id="299480"/>
    <lineage>
        <taxon>Bacteria</taxon>
        <taxon>Bacillati</taxon>
        <taxon>Bacillota</taxon>
        <taxon>Bacilli</taxon>
        <taxon>Bacillales</taxon>
        <taxon>Bacillaceae</taxon>
        <taxon>Piscibacillus</taxon>
    </lineage>
</organism>
<accession>A0ABW5QB70</accession>
<keyword evidence="1" id="KW-0472">Membrane</keyword>
<comment type="caution">
    <text evidence="2">The sequence shown here is derived from an EMBL/GenBank/DDBJ whole genome shotgun (WGS) entry which is preliminary data.</text>
</comment>
<evidence type="ECO:0000256" key="1">
    <source>
        <dbReference type="SAM" id="Phobius"/>
    </source>
</evidence>
<evidence type="ECO:0000313" key="3">
    <source>
        <dbReference type="Proteomes" id="UP001597452"/>
    </source>
</evidence>
<proteinExistence type="predicted"/>
<keyword evidence="3" id="KW-1185">Reference proteome</keyword>
<dbReference type="EMBL" id="JBHUMZ010000021">
    <property type="protein sequence ID" value="MFD2639141.1"/>
    <property type="molecule type" value="Genomic_DNA"/>
</dbReference>
<keyword evidence="1" id="KW-1133">Transmembrane helix</keyword>
<dbReference type="Proteomes" id="UP001597452">
    <property type="component" value="Unassembled WGS sequence"/>
</dbReference>